<evidence type="ECO:0000313" key="7">
    <source>
        <dbReference type="Proteomes" id="UP000238825"/>
    </source>
</evidence>
<evidence type="ECO:0000256" key="4">
    <source>
        <dbReference type="PIRSR" id="PIRSR603782-2"/>
    </source>
</evidence>
<feature type="domain" description="Thioredoxin" evidence="5">
    <location>
        <begin position="38"/>
        <end position="205"/>
    </location>
</feature>
<feature type="binding site" evidence="3">
    <location>
        <position position="80"/>
    </location>
    <ligand>
        <name>Cu cation</name>
        <dbReference type="ChEBI" id="CHEBI:23378"/>
    </ligand>
</feature>
<dbReference type="InterPro" id="IPR003782">
    <property type="entry name" value="SCO1/SenC"/>
</dbReference>
<dbReference type="PANTHER" id="PTHR12151">
    <property type="entry name" value="ELECTRON TRANSPORT PROTIN SCO1/SENC FAMILY MEMBER"/>
    <property type="match status" value="1"/>
</dbReference>
<protein>
    <submittedName>
        <fullName evidence="6">Cytochrome c oxidase assembly protein</fullName>
    </submittedName>
</protein>
<evidence type="ECO:0000313" key="6">
    <source>
        <dbReference type="EMBL" id="AVK97015.1"/>
    </source>
</evidence>
<dbReference type="EMBL" id="CP019980">
    <property type="protein sequence ID" value="AVK97015.1"/>
    <property type="molecule type" value="Genomic_DNA"/>
</dbReference>
<gene>
    <name evidence="6" type="ORF">LS41612_12445</name>
</gene>
<dbReference type="CDD" id="cd02968">
    <property type="entry name" value="SCO"/>
    <property type="match status" value="1"/>
</dbReference>
<dbReference type="SUPFAM" id="SSF52833">
    <property type="entry name" value="Thioredoxin-like"/>
    <property type="match status" value="1"/>
</dbReference>
<dbReference type="GeneID" id="48277010"/>
<evidence type="ECO:0000259" key="5">
    <source>
        <dbReference type="PROSITE" id="PS51352"/>
    </source>
</evidence>
<evidence type="ECO:0000256" key="3">
    <source>
        <dbReference type="PIRSR" id="PIRSR603782-1"/>
    </source>
</evidence>
<comment type="similarity">
    <text evidence="1">Belongs to the SCO1/2 family.</text>
</comment>
<organism evidence="6 7">
    <name type="scientific">Lysinibacillus sphaericus</name>
    <name type="common">Bacillus sphaericus</name>
    <dbReference type="NCBI Taxonomy" id="1421"/>
    <lineage>
        <taxon>Bacteria</taxon>
        <taxon>Bacillati</taxon>
        <taxon>Bacillota</taxon>
        <taxon>Bacilli</taxon>
        <taxon>Bacillales</taxon>
        <taxon>Bacillaceae</taxon>
        <taxon>Lysinibacillus</taxon>
    </lineage>
</organism>
<dbReference type="Proteomes" id="UP000238825">
    <property type="component" value="Chromosome"/>
</dbReference>
<dbReference type="InterPro" id="IPR036249">
    <property type="entry name" value="Thioredoxin-like_sf"/>
</dbReference>
<feature type="disulfide bond" description="Redox-active" evidence="4">
    <location>
        <begin position="76"/>
        <end position="80"/>
    </location>
</feature>
<evidence type="ECO:0000256" key="2">
    <source>
        <dbReference type="ARBA" id="ARBA00023008"/>
    </source>
</evidence>
<dbReference type="PROSITE" id="PS51257">
    <property type="entry name" value="PROKAR_LIPOPROTEIN"/>
    <property type="match status" value="1"/>
</dbReference>
<dbReference type="PROSITE" id="PS51352">
    <property type="entry name" value="THIOREDOXIN_2"/>
    <property type="match status" value="1"/>
</dbReference>
<feature type="binding site" evidence="3">
    <location>
        <position position="168"/>
    </location>
    <ligand>
        <name>Cu cation</name>
        <dbReference type="ChEBI" id="CHEBI:23378"/>
    </ligand>
</feature>
<name>A0A2S0K0U5_LYSSH</name>
<dbReference type="GO" id="GO:0046872">
    <property type="term" value="F:metal ion binding"/>
    <property type="evidence" value="ECO:0007669"/>
    <property type="project" value="UniProtKB-KW"/>
</dbReference>
<dbReference type="RefSeq" id="WP_029747163.1">
    <property type="nucleotide sequence ID" value="NZ_BJNS01000007.1"/>
</dbReference>
<dbReference type="Gene3D" id="3.40.30.10">
    <property type="entry name" value="Glutaredoxin"/>
    <property type="match status" value="1"/>
</dbReference>
<reference evidence="6 7" key="1">
    <citation type="submission" date="2017-03" db="EMBL/GenBank/DDBJ databases">
        <title>The whole genome sequencing and assembly of Lysinibacillus sphaericus DSM 28T strain.</title>
        <authorList>
            <person name="Lee Y.-J."/>
            <person name="Yi H."/>
            <person name="Bahn Y.-S."/>
            <person name="Kim J.F."/>
            <person name="Lee D.-W."/>
        </authorList>
    </citation>
    <scope>NUCLEOTIDE SEQUENCE [LARGE SCALE GENOMIC DNA]</scope>
    <source>
        <strain evidence="6 7">DSM 28</strain>
    </source>
</reference>
<keyword evidence="2 3" id="KW-0186">Copper</keyword>
<dbReference type="PANTHER" id="PTHR12151:SF25">
    <property type="entry name" value="LINALOOL DEHYDRATASE_ISOMERASE DOMAIN-CONTAINING PROTEIN"/>
    <property type="match status" value="1"/>
</dbReference>
<sequence length="206" mass="23538">MISWREVYTLLRRKWIVLVGLLVISSLLTACGSYKFEPEMSIDVQDFSFTNQNNEQVNLDSFKGKPWLAMFIFTNCNSICPPMTYNMTDVQKSLEDEGVKDYQIVAFSVDPEVDTPEVLKNYLKTYSVVDDSKWQLLTGYKQVYIEQFARKSFNSLVKNDPNSDQVVHMSSFYLVNADGVVVKDYDGTTDVPVETIVADMKALSKN</sequence>
<feature type="binding site" evidence="3">
    <location>
        <position position="76"/>
    </location>
    <ligand>
        <name>Cu cation</name>
        <dbReference type="ChEBI" id="CHEBI:23378"/>
    </ligand>
</feature>
<dbReference type="Pfam" id="PF02630">
    <property type="entry name" value="SCO1-SenC"/>
    <property type="match status" value="1"/>
</dbReference>
<dbReference type="InterPro" id="IPR013766">
    <property type="entry name" value="Thioredoxin_domain"/>
</dbReference>
<accession>A0A2S0K0U5</accession>
<dbReference type="AlphaFoldDB" id="A0A2S0K0U5"/>
<keyword evidence="4" id="KW-1015">Disulfide bond</keyword>
<evidence type="ECO:0000256" key="1">
    <source>
        <dbReference type="ARBA" id="ARBA00010996"/>
    </source>
</evidence>
<proteinExistence type="inferred from homology"/>
<keyword evidence="3" id="KW-0479">Metal-binding</keyword>